<feature type="transmembrane region" description="Helical" evidence="1">
    <location>
        <begin position="168"/>
        <end position="185"/>
    </location>
</feature>
<dbReference type="Proteomes" id="UP000540506">
    <property type="component" value="Unassembled WGS sequence"/>
</dbReference>
<evidence type="ECO:0000313" key="2">
    <source>
        <dbReference type="EMBL" id="MBB4921415.1"/>
    </source>
</evidence>
<dbReference type="RefSeq" id="WP_312897081.1">
    <property type="nucleotide sequence ID" value="NZ_JACHJV010000001.1"/>
</dbReference>
<feature type="transmembrane region" description="Helical" evidence="1">
    <location>
        <begin position="137"/>
        <end position="156"/>
    </location>
</feature>
<organism evidence="2 3">
    <name type="scientific">Kitasatospora kifunensis</name>
    <name type="common">Streptomyces kifunensis</name>
    <dbReference type="NCBI Taxonomy" id="58351"/>
    <lineage>
        <taxon>Bacteria</taxon>
        <taxon>Bacillati</taxon>
        <taxon>Actinomycetota</taxon>
        <taxon>Actinomycetes</taxon>
        <taxon>Kitasatosporales</taxon>
        <taxon>Streptomycetaceae</taxon>
        <taxon>Kitasatospora</taxon>
    </lineage>
</organism>
<feature type="transmembrane region" description="Helical" evidence="1">
    <location>
        <begin position="39"/>
        <end position="61"/>
    </location>
</feature>
<keyword evidence="3" id="KW-1185">Reference proteome</keyword>
<evidence type="ECO:0000313" key="3">
    <source>
        <dbReference type="Proteomes" id="UP000540506"/>
    </source>
</evidence>
<comment type="caution">
    <text evidence="2">The sequence shown here is derived from an EMBL/GenBank/DDBJ whole genome shotgun (WGS) entry which is preliminary data.</text>
</comment>
<accession>A0A7W7QX33</accession>
<feature type="transmembrane region" description="Helical" evidence="1">
    <location>
        <begin position="233"/>
        <end position="254"/>
    </location>
</feature>
<feature type="transmembrane region" description="Helical" evidence="1">
    <location>
        <begin position="96"/>
        <end position="117"/>
    </location>
</feature>
<name>A0A7W7QX33_KITKI</name>
<keyword evidence="1" id="KW-0472">Membrane</keyword>
<sequence>MAVDGAPSERRTARLRRAIRELVAQVWREGYEIELLHRAMGFAAIFFVTLVPLLIVIAAALPARGNGVADWITDGLALSGRSAQSVSELFASRRQVLSATTALSLAALAVFGVSLMAAVQNVYERLWHLPHAAWHALWRQVLGLAGLIALILISTWQSLPWAGDTAPTAVRVTLGVVTGVLYFWWLQHVLLGSRIAWWPLLPGAVATVAAFAGLRVFSYLFFAPLIVSNAVSYGAVGTVLIVQSWLIGVGYTVYGGALVGRLLTPAGRTRSPDLRHKP</sequence>
<dbReference type="AlphaFoldDB" id="A0A7W7QX33"/>
<feature type="transmembrane region" description="Helical" evidence="1">
    <location>
        <begin position="197"/>
        <end position="221"/>
    </location>
</feature>
<reference evidence="2 3" key="1">
    <citation type="submission" date="2020-08" db="EMBL/GenBank/DDBJ databases">
        <title>Sequencing the genomes of 1000 actinobacteria strains.</title>
        <authorList>
            <person name="Klenk H.-P."/>
        </authorList>
    </citation>
    <scope>NUCLEOTIDE SEQUENCE [LARGE SCALE GENOMIC DNA]</scope>
    <source>
        <strain evidence="2 3">DSM 41654</strain>
    </source>
</reference>
<protein>
    <submittedName>
        <fullName evidence="2">Membrane protein</fullName>
    </submittedName>
</protein>
<evidence type="ECO:0000256" key="1">
    <source>
        <dbReference type="SAM" id="Phobius"/>
    </source>
</evidence>
<proteinExistence type="predicted"/>
<keyword evidence="1" id="KW-1133">Transmembrane helix</keyword>
<gene>
    <name evidence="2" type="ORF">FHR34_000408</name>
</gene>
<keyword evidence="1" id="KW-0812">Transmembrane</keyword>
<dbReference type="EMBL" id="JACHJV010000001">
    <property type="protein sequence ID" value="MBB4921415.1"/>
    <property type="molecule type" value="Genomic_DNA"/>
</dbReference>